<dbReference type="Gene3D" id="3.40.50.2000">
    <property type="entry name" value="Glycogen Phosphorylase B"/>
    <property type="match status" value="2"/>
</dbReference>
<protein>
    <submittedName>
        <fullName evidence="1">Uncharacterized protein</fullName>
    </submittedName>
</protein>
<name>A0AAD4ETB9_9PEZI</name>
<gene>
    <name evidence="1" type="ORF">NEMBOFW57_009596</name>
</gene>
<evidence type="ECO:0000313" key="1">
    <source>
        <dbReference type="EMBL" id="KAG7284978.1"/>
    </source>
</evidence>
<dbReference type="SUPFAM" id="SSF53756">
    <property type="entry name" value="UDP-Glycosyltransferase/glycogen phosphorylase"/>
    <property type="match status" value="1"/>
</dbReference>
<sequence length="404" mass="44220">MKKILLAVNSEYGQANVFLAVAHSLQALDSDVQIHFASFAPISDDVSSASEYSRQCTQGARPWHFHLLDGPNLMEAVKAMKGTEQLEAALLKRPNFSSTTEVLSMVMSLLLPWDGPEFVQIYKSFVRIVDDVQPDIIVVDSLLCPVLTACRHLKYNHLVLSPNTLKDFAAALQPWGAMFWKYPVMGSAISFPVPLHLIPLNILLSLFQIYYALTDRSVRTTAGYVKHALGADLVTFDTLMFRPLPGQQILVANRPEIDFPLAAVPRNLTPCGPVIRPVPAVREVDAPLEAWLKQGPTVFISLGTHREMGEEEAVEMAVAVMELLEAAEGVMGGLQVLWKLKKDKSGYGVGVGTKVYGVIGEQLEADRVRIVAWVKPQPSAVLQVGTVVCSVNHGGANSFHDALT</sequence>
<proteinExistence type="predicted"/>
<dbReference type="EMBL" id="JAHCVI010000005">
    <property type="protein sequence ID" value="KAG7284978.1"/>
    <property type="molecule type" value="Genomic_DNA"/>
</dbReference>
<accession>A0AAD4ETB9</accession>
<dbReference type="AlphaFoldDB" id="A0AAD4ETB9"/>
<organism evidence="1 2">
    <name type="scientific">Staphylotrichum longicolle</name>
    <dbReference type="NCBI Taxonomy" id="669026"/>
    <lineage>
        <taxon>Eukaryota</taxon>
        <taxon>Fungi</taxon>
        <taxon>Dikarya</taxon>
        <taxon>Ascomycota</taxon>
        <taxon>Pezizomycotina</taxon>
        <taxon>Sordariomycetes</taxon>
        <taxon>Sordariomycetidae</taxon>
        <taxon>Sordariales</taxon>
        <taxon>Chaetomiaceae</taxon>
        <taxon>Staphylotrichum</taxon>
    </lineage>
</organism>
<keyword evidence="2" id="KW-1185">Reference proteome</keyword>
<reference evidence="1" key="1">
    <citation type="submission" date="2023-02" db="EMBL/GenBank/DDBJ databases">
        <authorList>
            <person name="Palmer J.M."/>
        </authorList>
    </citation>
    <scope>NUCLEOTIDE SEQUENCE</scope>
    <source>
        <strain evidence="1">FW57</strain>
    </source>
</reference>
<evidence type="ECO:0000313" key="2">
    <source>
        <dbReference type="Proteomes" id="UP001197093"/>
    </source>
</evidence>
<comment type="caution">
    <text evidence="1">The sequence shown here is derived from an EMBL/GenBank/DDBJ whole genome shotgun (WGS) entry which is preliminary data.</text>
</comment>
<dbReference type="Proteomes" id="UP001197093">
    <property type="component" value="Unassembled WGS sequence"/>
</dbReference>